<keyword evidence="3" id="KW-1185">Reference proteome</keyword>
<evidence type="ECO:0000313" key="2">
    <source>
        <dbReference type="EMBL" id="GAA5096141.1"/>
    </source>
</evidence>
<feature type="domain" description="THIF-type NAD/FAD binding fold" evidence="1">
    <location>
        <begin position="10"/>
        <end position="244"/>
    </location>
</feature>
<organism evidence="2 3">
    <name type="scientific">Wohlfahrtiimonas larvae</name>
    <dbReference type="NCBI Taxonomy" id="1157986"/>
    <lineage>
        <taxon>Bacteria</taxon>
        <taxon>Pseudomonadati</taxon>
        <taxon>Pseudomonadota</taxon>
        <taxon>Gammaproteobacteria</taxon>
        <taxon>Cardiobacteriales</taxon>
        <taxon>Ignatzschineriaceae</taxon>
        <taxon>Wohlfahrtiimonas</taxon>
    </lineage>
</organism>
<dbReference type="SUPFAM" id="SSF69572">
    <property type="entry name" value="Activating enzymes of the ubiquitin-like proteins"/>
    <property type="match status" value="1"/>
</dbReference>
<proteinExistence type="predicted"/>
<dbReference type="InterPro" id="IPR045886">
    <property type="entry name" value="ThiF/MoeB/HesA"/>
</dbReference>
<dbReference type="EMBL" id="BAABKE010000002">
    <property type="protein sequence ID" value="GAA5096141.1"/>
    <property type="molecule type" value="Genomic_DNA"/>
</dbReference>
<dbReference type="NCBIfam" id="NF004281">
    <property type="entry name" value="PRK05690.1"/>
    <property type="match status" value="1"/>
</dbReference>
<dbReference type="InterPro" id="IPR035985">
    <property type="entry name" value="Ubiquitin-activating_enz"/>
</dbReference>
<dbReference type="InterPro" id="IPR000594">
    <property type="entry name" value="ThiF_NAD_FAD-bd"/>
</dbReference>
<dbReference type="Gene3D" id="3.40.50.720">
    <property type="entry name" value="NAD(P)-binding Rossmann-like Domain"/>
    <property type="match status" value="1"/>
</dbReference>
<reference evidence="3" key="1">
    <citation type="journal article" date="2019" name="Int. J. Syst. Evol. Microbiol.">
        <title>The Global Catalogue of Microorganisms (GCM) 10K type strain sequencing project: providing services to taxonomists for standard genome sequencing and annotation.</title>
        <authorList>
            <consortium name="The Broad Institute Genomics Platform"/>
            <consortium name="The Broad Institute Genome Sequencing Center for Infectious Disease"/>
            <person name="Wu L."/>
            <person name="Ma J."/>
        </authorList>
    </citation>
    <scope>NUCLEOTIDE SEQUENCE [LARGE SCALE GENOMIC DNA]</scope>
    <source>
        <strain evidence="3">JCM 18424</strain>
    </source>
</reference>
<sequence>MLDDKALLRYSRHILLPEIDLEGQEKIQQARVLVIGCGGLGNAAAPLLAAAGIGELILVDFDTIDLSNLQRQIHFKTEDVGENKAEILKKHLHNLNPNVAIYAVPEKANHALLLDLVKNVDMVLDCTDNFAIRQIINQVAHDHKIPLISGSAIRFEGQLAIYDFRDEKSGCYHCLFEGAHSDDGACALLGVFAPVLQIVGAMQAQEALKIILELAIKVNQMKIYNALTGDWQVFKFIRNPKCPVCCEKEVK</sequence>
<dbReference type="PANTHER" id="PTHR10953">
    <property type="entry name" value="UBIQUITIN-ACTIVATING ENZYME E1"/>
    <property type="match status" value="1"/>
</dbReference>
<comment type="caution">
    <text evidence="2">The sequence shown here is derived from an EMBL/GenBank/DDBJ whole genome shotgun (WGS) entry which is preliminary data.</text>
</comment>
<dbReference type="Proteomes" id="UP001500631">
    <property type="component" value="Unassembled WGS sequence"/>
</dbReference>
<gene>
    <name evidence="2" type="ORF">GCM10023338_06200</name>
</gene>
<dbReference type="PANTHER" id="PTHR10953:SF240">
    <property type="entry name" value="SULFUR CARRIER PROTEIN THIS ADENYLYLTRANSFERASE"/>
    <property type="match status" value="1"/>
</dbReference>
<protein>
    <submittedName>
        <fullName evidence="2">HesA/MoeB/ThiF family protein</fullName>
    </submittedName>
</protein>
<accession>A0ABP9MJP1</accession>
<name>A0ABP9MJP1_9GAMM</name>
<evidence type="ECO:0000313" key="3">
    <source>
        <dbReference type="Proteomes" id="UP001500631"/>
    </source>
</evidence>
<dbReference type="RefSeq" id="WP_077924730.1">
    <property type="nucleotide sequence ID" value="NZ_BAABKE010000002.1"/>
</dbReference>
<dbReference type="CDD" id="cd00757">
    <property type="entry name" value="ThiF_MoeB_HesA_family"/>
    <property type="match status" value="1"/>
</dbReference>
<evidence type="ECO:0000259" key="1">
    <source>
        <dbReference type="Pfam" id="PF00899"/>
    </source>
</evidence>
<dbReference type="Pfam" id="PF00899">
    <property type="entry name" value="ThiF"/>
    <property type="match status" value="1"/>
</dbReference>